<dbReference type="Pfam" id="PF20731">
    <property type="entry name" value="RE_NgoFVII_C"/>
    <property type="match status" value="1"/>
</dbReference>
<evidence type="ECO:0008006" key="5">
    <source>
        <dbReference type="Google" id="ProtNLM"/>
    </source>
</evidence>
<comment type="caution">
    <text evidence="3">The sequence shown here is derived from an EMBL/GenBank/DDBJ whole genome shotgun (WGS) entry which is preliminary data.</text>
</comment>
<organism evidence="3 4">
    <name type="scientific">Candidatus Yonathbacteria bacterium RIFCSPHIGHO2_02_FULL_44_14</name>
    <dbReference type="NCBI Taxonomy" id="1802724"/>
    <lineage>
        <taxon>Bacteria</taxon>
        <taxon>Candidatus Yonathiibacteriota</taxon>
    </lineage>
</organism>
<gene>
    <name evidence="3" type="ORF">A3D51_02900</name>
</gene>
<name>A0A1G2S7H7_9BACT</name>
<dbReference type="AlphaFoldDB" id="A0A1G2S7H7"/>
<dbReference type="SUPFAM" id="SSF56024">
    <property type="entry name" value="Phospholipase D/nuclease"/>
    <property type="match status" value="1"/>
</dbReference>
<evidence type="ECO:0000313" key="3">
    <source>
        <dbReference type="EMBL" id="OHA80947.1"/>
    </source>
</evidence>
<accession>A0A1G2S7H7</accession>
<proteinExistence type="predicted"/>
<protein>
    <recommendedName>
        <fullName evidence="5">NgoFVII family restriction endonuclease</fullName>
    </recommendedName>
</protein>
<dbReference type="Pfam" id="PF09565">
    <property type="entry name" value="RE_NgoFVII"/>
    <property type="match status" value="1"/>
</dbReference>
<evidence type="ECO:0000313" key="4">
    <source>
        <dbReference type="Proteomes" id="UP000179118"/>
    </source>
</evidence>
<dbReference type="EMBL" id="MHUT01000012">
    <property type="protein sequence ID" value="OHA80947.1"/>
    <property type="molecule type" value="Genomic_DNA"/>
</dbReference>
<dbReference type="Gene3D" id="3.30.870.10">
    <property type="entry name" value="Endonuclease Chain A"/>
    <property type="match status" value="1"/>
</dbReference>
<dbReference type="InterPro" id="IPR048923">
    <property type="entry name" value="RE_NgoFVII_C"/>
</dbReference>
<feature type="domain" description="Restriction endonuclease type II NgoFVII N-terminal" evidence="1">
    <location>
        <begin position="23"/>
        <end position="147"/>
    </location>
</feature>
<feature type="domain" description="Restriction endonuclease type II NgoFVII C-terminal B3-like DNA-binding" evidence="2">
    <location>
        <begin position="205"/>
        <end position="337"/>
    </location>
</feature>
<evidence type="ECO:0000259" key="1">
    <source>
        <dbReference type="Pfam" id="PF09565"/>
    </source>
</evidence>
<evidence type="ECO:0000259" key="2">
    <source>
        <dbReference type="Pfam" id="PF20731"/>
    </source>
</evidence>
<dbReference type="InterPro" id="IPR019065">
    <property type="entry name" value="RE_NgoFVII_N"/>
</dbReference>
<reference evidence="3 4" key="1">
    <citation type="journal article" date="2016" name="Nat. Commun.">
        <title>Thousands of microbial genomes shed light on interconnected biogeochemical processes in an aquifer system.</title>
        <authorList>
            <person name="Anantharaman K."/>
            <person name="Brown C.T."/>
            <person name="Hug L.A."/>
            <person name="Sharon I."/>
            <person name="Castelle C.J."/>
            <person name="Probst A.J."/>
            <person name="Thomas B.C."/>
            <person name="Singh A."/>
            <person name="Wilkins M.J."/>
            <person name="Karaoz U."/>
            <person name="Brodie E.L."/>
            <person name="Williams K.H."/>
            <person name="Hubbard S.S."/>
            <person name="Banfield J.F."/>
        </authorList>
    </citation>
    <scope>NUCLEOTIDE SEQUENCE [LARGE SCALE GENOMIC DNA]</scope>
</reference>
<sequence>MELLYSKIKPCEYDNSSFSEAFESGIVNSDSIKIATGYVTEDSLLELKSILLFYNEENKDKMCSLVIGMHGREGFTRAQYEAAIDLAEFLKEKGIGSVRVCTAFKFHGKTYVFWKNGKPAPVSAMMGSSNLGNILDNRQWEVDALFTEESVLMKLDGLHNELVVKASTDILDWPKPGTFIEMPDLLKDRIDVDKLEGEEYRKIESTLTDRVFDLPLKAEAKSNLNTYFGKGRLAKSTGAIRPRHWYEVELIVPIEITMADGYPKRDSVIRVYTDDGWRFNCKIQGDYGKNFRSEGDLKTLGRWIKGRLERAGCLKVGQPVTPEVFQKYGRNTISLKETTDPEVWLLDFSR</sequence>
<dbReference type="Proteomes" id="UP000179118">
    <property type="component" value="Unassembled WGS sequence"/>
</dbReference>